<evidence type="ECO:0000256" key="9">
    <source>
        <dbReference type="PIRNR" id="PIRNR038922"/>
    </source>
</evidence>
<dbReference type="RefSeq" id="XP_067478128.1">
    <property type="nucleotide sequence ID" value="XM_067628061.1"/>
</dbReference>
<feature type="region of interest" description="Disordered" evidence="10">
    <location>
        <begin position="554"/>
        <end position="653"/>
    </location>
</feature>
<evidence type="ECO:0000256" key="1">
    <source>
        <dbReference type="ARBA" id="ARBA00004240"/>
    </source>
</evidence>
<keyword evidence="6" id="KW-0256">Endoplasmic reticulum</keyword>
<name>A0A1L9UGV9_ASPBC</name>
<dbReference type="GO" id="GO:0005783">
    <property type="term" value="C:endoplasmic reticulum"/>
    <property type="evidence" value="ECO:0007669"/>
    <property type="project" value="UniProtKB-SubCell"/>
</dbReference>
<dbReference type="FunFam" id="1.25.40.10:FF:000512">
    <property type="entry name" value="Signal recognition particle subunit SRP72"/>
    <property type="match status" value="1"/>
</dbReference>
<evidence type="ECO:0000256" key="2">
    <source>
        <dbReference type="ARBA" id="ARBA00004496"/>
    </source>
</evidence>
<dbReference type="InterPro" id="IPR026270">
    <property type="entry name" value="SRP72"/>
</dbReference>
<evidence type="ECO:0000256" key="8">
    <source>
        <dbReference type="ARBA" id="ARBA00023274"/>
    </source>
</evidence>
<evidence type="ECO:0000256" key="5">
    <source>
        <dbReference type="ARBA" id="ARBA00022490"/>
    </source>
</evidence>
<organism evidence="12 13">
    <name type="scientific">Aspergillus brasiliensis (strain CBS 101740 / IMI 381727 / IBT 21946)</name>
    <dbReference type="NCBI Taxonomy" id="767769"/>
    <lineage>
        <taxon>Eukaryota</taxon>
        <taxon>Fungi</taxon>
        <taxon>Dikarya</taxon>
        <taxon>Ascomycota</taxon>
        <taxon>Pezizomycotina</taxon>
        <taxon>Eurotiomycetes</taxon>
        <taxon>Eurotiomycetidae</taxon>
        <taxon>Eurotiales</taxon>
        <taxon>Aspergillaceae</taxon>
        <taxon>Aspergillus</taxon>
        <taxon>Aspergillus subgen. Circumdati</taxon>
    </lineage>
</organism>
<comment type="subcellular location">
    <subcellularLocation>
        <location evidence="2 9">Cytoplasm</location>
    </subcellularLocation>
    <subcellularLocation>
        <location evidence="1">Endoplasmic reticulum</location>
    </subcellularLocation>
</comment>
<dbReference type="OrthoDB" id="5421607at2759"/>
<keyword evidence="5 9" id="KW-0963">Cytoplasm</keyword>
<dbReference type="VEuPathDB" id="FungiDB:ASPBRDRAFT_594660"/>
<feature type="compositionally biased region" description="Basic and acidic residues" evidence="10">
    <location>
        <begin position="573"/>
        <end position="598"/>
    </location>
</feature>
<evidence type="ECO:0000256" key="4">
    <source>
        <dbReference type="ARBA" id="ARBA00018350"/>
    </source>
</evidence>
<protein>
    <recommendedName>
        <fullName evidence="4 9">Signal recognition particle subunit SRP72</fullName>
    </recommendedName>
</protein>
<dbReference type="EMBL" id="KV878685">
    <property type="protein sequence ID" value="OJJ70880.1"/>
    <property type="molecule type" value="Genomic_DNA"/>
</dbReference>
<keyword evidence="7 9" id="KW-0733">Signal recognition particle</keyword>
<feature type="domain" description="Signal recognition particle SRP72 subunit RNA-binding" evidence="11">
    <location>
        <begin position="552"/>
        <end position="601"/>
    </location>
</feature>
<dbReference type="SUPFAM" id="SSF48452">
    <property type="entry name" value="TPR-like"/>
    <property type="match status" value="1"/>
</dbReference>
<sequence length="653" mass="71134">MAAQSLSSLLQRASIDDHEEVLQSCNAALSKSKADLHAQHIKAVALIKLDRYEDCLRVFEEAGDGLKKRAALEYAYALYKSGQLDPAIEVVSRVAGERGALHLEAQASYRSEKFRRAAEIYEELSKGEASLSNEENDLRINSWATDAQLQWKGYPEFVRHSRPMRDDLEAFETVYNAACLSIAKGEFQQGQVLLTRAKELCRTSEDLTPEDRAAELLPIAVQQLYVLLRQGKSEEAQSVLEEISVSDISELSTKKIAQTNITLARGTTTTNPFALYKALHEIPESSDSDKLFEYQDNLATGNSYSADLLVQKYDGIIRSTSKALAQSAYPSTEPRANLLSVYNAAAHARGETGTKALKRILSALDKRPKDLGLALTAVQLYVGAGNTTSAITTLERTLQLLDESISEQDKAVRFSPGLLSILVSLYKLEGRKVQIRTELAKAATYWQSQATEPPASLLRAAGASLLHSSDHSDLAKAGDLFKSLYQKDTTDQFAVAGYVASQATLDYSKVEAQVDTLPSVADLISGVNVASLENAGISPSSAANAAAAAAMAGARKRSAKDKEQRAAKRVRKDRLPKDYDPSKKPDPERWLPLRDRSTYRPKGRKGKQRAAERTQGGVVNEKAEESPAPPTQKAQGGGGGGSSSKKNKKKGKR</sequence>
<dbReference type="AlphaFoldDB" id="A0A1L9UGV9"/>
<keyword evidence="8 9" id="KW-0687">Ribonucleoprotein</keyword>
<reference evidence="13" key="1">
    <citation type="journal article" date="2017" name="Genome Biol.">
        <title>Comparative genomics reveals high biological diversity and specific adaptations in the industrially and medically important fungal genus Aspergillus.</title>
        <authorList>
            <person name="de Vries R.P."/>
            <person name="Riley R."/>
            <person name="Wiebenga A."/>
            <person name="Aguilar-Osorio G."/>
            <person name="Amillis S."/>
            <person name="Uchima C.A."/>
            <person name="Anderluh G."/>
            <person name="Asadollahi M."/>
            <person name="Askin M."/>
            <person name="Barry K."/>
            <person name="Battaglia E."/>
            <person name="Bayram O."/>
            <person name="Benocci T."/>
            <person name="Braus-Stromeyer S.A."/>
            <person name="Caldana C."/>
            <person name="Canovas D."/>
            <person name="Cerqueira G.C."/>
            <person name="Chen F."/>
            <person name="Chen W."/>
            <person name="Choi C."/>
            <person name="Clum A."/>
            <person name="Dos Santos R.A."/>
            <person name="Damasio A.R."/>
            <person name="Diallinas G."/>
            <person name="Emri T."/>
            <person name="Fekete E."/>
            <person name="Flipphi M."/>
            <person name="Freyberg S."/>
            <person name="Gallo A."/>
            <person name="Gournas C."/>
            <person name="Habgood R."/>
            <person name="Hainaut M."/>
            <person name="Harispe M.L."/>
            <person name="Henrissat B."/>
            <person name="Hilden K.S."/>
            <person name="Hope R."/>
            <person name="Hossain A."/>
            <person name="Karabika E."/>
            <person name="Karaffa L."/>
            <person name="Karanyi Z."/>
            <person name="Krasevec N."/>
            <person name="Kuo A."/>
            <person name="Kusch H."/>
            <person name="LaButti K."/>
            <person name="Lagendijk E.L."/>
            <person name="Lapidus A."/>
            <person name="Levasseur A."/>
            <person name="Lindquist E."/>
            <person name="Lipzen A."/>
            <person name="Logrieco A.F."/>
            <person name="MacCabe A."/>
            <person name="Maekelae M.R."/>
            <person name="Malavazi I."/>
            <person name="Melin P."/>
            <person name="Meyer V."/>
            <person name="Mielnichuk N."/>
            <person name="Miskei M."/>
            <person name="Molnar A.P."/>
            <person name="Mule G."/>
            <person name="Ngan C.Y."/>
            <person name="Orejas M."/>
            <person name="Orosz E."/>
            <person name="Ouedraogo J.P."/>
            <person name="Overkamp K.M."/>
            <person name="Park H.-S."/>
            <person name="Perrone G."/>
            <person name="Piumi F."/>
            <person name="Punt P.J."/>
            <person name="Ram A.F."/>
            <person name="Ramon A."/>
            <person name="Rauscher S."/>
            <person name="Record E."/>
            <person name="Riano-Pachon D.M."/>
            <person name="Robert V."/>
            <person name="Roehrig J."/>
            <person name="Ruller R."/>
            <person name="Salamov A."/>
            <person name="Salih N.S."/>
            <person name="Samson R.A."/>
            <person name="Sandor E."/>
            <person name="Sanguinetti M."/>
            <person name="Schuetze T."/>
            <person name="Sepcic K."/>
            <person name="Shelest E."/>
            <person name="Sherlock G."/>
            <person name="Sophianopoulou V."/>
            <person name="Squina F.M."/>
            <person name="Sun H."/>
            <person name="Susca A."/>
            <person name="Todd R.B."/>
            <person name="Tsang A."/>
            <person name="Unkles S.E."/>
            <person name="van de Wiele N."/>
            <person name="van Rossen-Uffink D."/>
            <person name="Oliveira J.V."/>
            <person name="Vesth T.C."/>
            <person name="Visser J."/>
            <person name="Yu J.-H."/>
            <person name="Zhou M."/>
            <person name="Andersen M.R."/>
            <person name="Archer D.B."/>
            <person name="Baker S.E."/>
            <person name="Benoit I."/>
            <person name="Brakhage A.A."/>
            <person name="Braus G.H."/>
            <person name="Fischer R."/>
            <person name="Frisvad J.C."/>
            <person name="Goldman G.H."/>
            <person name="Houbraken J."/>
            <person name="Oakley B."/>
            <person name="Pocsi I."/>
            <person name="Scazzocchio C."/>
            <person name="Seiboth B."/>
            <person name="vanKuyk P.A."/>
            <person name="Wortman J."/>
            <person name="Dyer P.S."/>
            <person name="Grigoriev I.V."/>
        </authorList>
    </citation>
    <scope>NUCLEOTIDE SEQUENCE [LARGE SCALE GENOMIC DNA]</scope>
    <source>
        <strain evidence="13">CBS 101740 / IMI 381727 / IBT 21946</strain>
    </source>
</reference>
<proteinExistence type="inferred from homology"/>
<feature type="compositionally biased region" description="Basic residues" evidence="10">
    <location>
        <begin position="599"/>
        <end position="608"/>
    </location>
</feature>
<comment type="function">
    <text evidence="9">Component of the signal recognition particle (SRP) complex, a ribonucleoprotein complex that mediates the cotranslational targeting of secretory and membrane proteins to the endoplasmic reticulum (ER).</text>
</comment>
<dbReference type="STRING" id="767769.A0A1L9UGV9"/>
<gene>
    <name evidence="12" type="ORF">ASPBRDRAFT_594660</name>
</gene>
<evidence type="ECO:0000256" key="6">
    <source>
        <dbReference type="ARBA" id="ARBA00022824"/>
    </source>
</evidence>
<dbReference type="GeneID" id="93580549"/>
<dbReference type="OMA" id="NDMKVLA"/>
<dbReference type="GO" id="GO:0005786">
    <property type="term" value="C:signal recognition particle, endoplasmic reticulum targeting"/>
    <property type="evidence" value="ECO:0007669"/>
    <property type="project" value="UniProtKB-UniRule"/>
</dbReference>
<dbReference type="InterPro" id="IPR031545">
    <property type="entry name" value="SRP72_TPR-like"/>
</dbReference>
<dbReference type="InterPro" id="IPR013699">
    <property type="entry name" value="Signal_recog_part_SRP72_RNA-bd"/>
</dbReference>
<keyword evidence="13" id="KW-1185">Reference proteome</keyword>
<dbReference type="PANTHER" id="PTHR14094:SF9">
    <property type="entry name" value="SIGNAL RECOGNITION PARTICLE SUBUNIT SRP72"/>
    <property type="match status" value="1"/>
</dbReference>
<evidence type="ECO:0000256" key="10">
    <source>
        <dbReference type="SAM" id="MobiDB-lite"/>
    </source>
</evidence>
<dbReference type="PANTHER" id="PTHR14094">
    <property type="entry name" value="SIGNAL RECOGNITION PARTICLE 72"/>
    <property type="match status" value="1"/>
</dbReference>
<dbReference type="Pfam" id="PF08492">
    <property type="entry name" value="SRP72"/>
    <property type="match status" value="1"/>
</dbReference>
<accession>A0A1L9UGV9</accession>
<dbReference type="GO" id="GO:0008312">
    <property type="term" value="F:7S RNA binding"/>
    <property type="evidence" value="ECO:0007669"/>
    <property type="project" value="InterPro"/>
</dbReference>
<dbReference type="GO" id="GO:0043022">
    <property type="term" value="F:ribosome binding"/>
    <property type="evidence" value="ECO:0007669"/>
    <property type="project" value="TreeGrafter"/>
</dbReference>
<evidence type="ECO:0000313" key="13">
    <source>
        <dbReference type="Proteomes" id="UP000184499"/>
    </source>
</evidence>
<dbReference type="Gene3D" id="1.25.40.10">
    <property type="entry name" value="Tetratricopeptide repeat domain"/>
    <property type="match status" value="2"/>
</dbReference>
<evidence type="ECO:0000256" key="3">
    <source>
        <dbReference type="ARBA" id="ARBA00007676"/>
    </source>
</evidence>
<comment type="similarity">
    <text evidence="3 9">Belongs to the SRP72 family.</text>
</comment>
<dbReference type="PIRSF" id="PIRSF038922">
    <property type="entry name" value="SRP72"/>
    <property type="match status" value="1"/>
</dbReference>
<evidence type="ECO:0000256" key="7">
    <source>
        <dbReference type="ARBA" id="ARBA00023135"/>
    </source>
</evidence>
<evidence type="ECO:0000259" key="11">
    <source>
        <dbReference type="Pfam" id="PF08492"/>
    </source>
</evidence>
<evidence type="ECO:0000313" key="12">
    <source>
        <dbReference type="EMBL" id="OJJ70880.1"/>
    </source>
</evidence>
<dbReference type="InterPro" id="IPR011990">
    <property type="entry name" value="TPR-like_helical_dom_sf"/>
</dbReference>
<dbReference type="Pfam" id="PF17004">
    <property type="entry name" value="SRP_TPR_like"/>
    <property type="match status" value="1"/>
</dbReference>
<dbReference type="Proteomes" id="UP000184499">
    <property type="component" value="Unassembled WGS sequence"/>
</dbReference>
<dbReference type="GO" id="GO:0006614">
    <property type="term" value="P:SRP-dependent cotranslational protein targeting to membrane"/>
    <property type="evidence" value="ECO:0007669"/>
    <property type="project" value="UniProtKB-UniRule"/>
</dbReference>